<keyword evidence="2" id="KW-1185">Reference proteome</keyword>
<organism evidence="1 2">
    <name type="scientific">Herbaspirillum aquaticum</name>
    <dbReference type="NCBI Taxonomy" id="568783"/>
    <lineage>
        <taxon>Bacteria</taxon>
        <taxon>Pseudomonadati</taxon>
        <taxon>Pseudomonadota</taxon>
        <taxon>Betaproteobacteria</taxon>
        <taxon>Burkholderiales</taxon>
        <taxon>Oxalobacteraceae</taxon>
        <taxon>Herbaspirillum</taxon>
    </lineage>
</organism>
<dbReference type="EMBL" id="NJGV01000008">
    <property type="protein sequence ID" value="OWY34645.1"/>
    <property type="molecule type" value="Genomic_DNA"/>
</dbReference>
<gene>
    <name evidence="1" type="ORF">CEJ45_10110</name>
</gene>
<dbReference type="AlphaFoldDB" id="A0A225SUW3"/>
<comment type="caution">
    <text evidence="1">The sequence shown here is derived from an EMBL/GenBank/DDBJ whole genome shotgun (WGS) entry which is preliminary data.</text>
</comment>
<reference evidence="1 2" key="1">
    <citation type="journal article" date="2010" name="Int. J. Syst. Evol. Microbiol.">
        <title>Reclassification of Herbaspirillum putei as a later heterotypic synonym of Herbaspirillum huttiense, with the description of H. huttiense subsp. huttiense subsp. nov. and H. huttiense subsp. putei subsp. nov., comb. nov., and description of Herbaspirillum aquaticum sp. nov.</title>
        <authorList>
            <person name="Dobritsa A.P."/>
            <person name="Reddy M.C."/>
            <person name="Samadpour M."/>
        </authorList>
    </citation>
    <scope>NUCLEOTIDE SEQUENCE [LARGE SCALE GENOMIC DNA]</scope>
    <source>
        <strain evidence="1 2">IEH 4430</strain>
    </source>
</reference>
<name>A0A225SUW3_9BURK</name>
<evidence type="ECO:0000313" key="1">
    <source>
        <dbReference type="EMBL" id="OWY34645.1"/>
    </source>
</evidence>
<accession>A0A225SUW3</accession>
<dbReference type="Proteomes" id="UP000214747">
    <property type="component" value="Unassembled WGS sequence"/>
</dbReference>
<dbReference type="RefSeq" id="WP_088755009.1">
    <property type="nucleotide sequence ID" value="NZ_JARJFG010000010.1"/>
</dbReference>
<sequence length="242" mass="27047">MQATIYVSEEAMATAIAIKDLSHYDRITLSDDPNTDLSQSPGYFLKNANKLKLATLPTNHRVIASLAPGRADNIADVSMPVHLRGCIFERAPNLPPQYAQIMTYWSGEAVNLDDSRAVHFQSPLNEYMVELRPAQGRVEDAYSEMAACDRLLSEGIVVAITGLMQLCNSALPTDFIEIVLPVDLDIAGIEPDAFRSSRSYNVDDEQLEKVYLRIVDIMRSPNPDAIYIDLIRNELIDYGYVY</sequence>
<protein>
    <submittedName>
        <fullName evidence="1">Uncharacterized protein</fullName>
    </submittedName>
</protein>
<proteinExistence type="predicted"/>
<evidence type="ECO:0000313" key="2">
    <source>
        <dbReference type="Proteomes" id="UP000214747"/>
    </source>
</evidence>